<organism evidence="3 4">
    <name type="scientific">Gallibacterium salpingitidis</name>
    <dbReference type="NCBI Taxonomy" id="505341"/>
    <lineage>
        <taxon>Bacteria</taxon>
        <taxon>Pseudomonadati</taxon>
        <taxon>Pseudomonadota</taxon>
        <taxon>Gammaproteobacteria</taxon>
        <taxon>Pasteurellales</taxon>
        <taxon>Pasteurellaceae</taxon>
        <taxon>Gallibacterium</taxon>
    </lineage>
</organism>
<dbReference type="Proteomes" id="UP000092649">
    <property type="component" value="Unassembled WGS sequence"/>
</dbReference>
<keyword evidence="4" id="KW-1185">Reference proteome</keyword>
<dbReference type="PATRIC" id="fig|505341.3.peg.188"/>
<dbReference type="PANTHER" id="PTHR30501:SF2">
    <property type="entry name" value="UPF0597 PROTEIN YHAM"/>
    <property type="match status" value="1"/>
</dbReference>
<comment type="similarity">
    <text evidence="1">Belongs to the UPF0597 family.</text>
</comment>
<comment type="caution">
    <text evidence="3">The sequence shown here is derived from an EMBL/GenBank/DDBJ whole genome shotgun (WGS) entry which is preliminary data.</text>
</comment>
<dbReference type="EMBL" id="JTJL01000003">
    <property type="protein sequence ID" value="OBW96191.1"/>
    <property type="molecule type" value="Genomic_DNA"/>
</dbReference>
<dbReference type="Pfam" id="PF03313">
    <property type="entry name" value="SDH_alpha"/>
    <property type="match status" value="1"/>
</dbReference>
<dbReference type="AlphaFoldDB" id="A0A1A7P382"/>
<name>A0A1A7P382_9PAST</name>
<reference evidence="3 4" key="1">
    <citation type="submission" date="2014-11" db="EMBL/GenBank/DDBJ databases">
        <title>Pan-genome of Gallibacterium spp.</title>
        <authorList>
            <person name="Kudirkiene E."/>
            <person name="Bojesen A.M."/>
        </authorList>
    </citation>
    <scope>NUCLEOTIDE SEQUENCE [LARGE SCALE GENOMIC DNA]</scope>
    <source>
        <strain evidence="3 4">F150</strain>
    </source>
</reference>
<dbReference type="PANTHER" id="PTHR30501">
    <property type="entry name" value="UPF0597 PROTEIN YHAM"/>
    <property type="match status" value="1"/>
</dbReference>
<accession>A0A1A7P382</accession>
<sequence length="436" mass="46347">MNSHLQPFEQTLINIVKQDVVPALGCTEPISLALASATAAKYLKQMPEKIIGKVSPNLMKNGLGVAVPGTGMVGLPIAAAIGAIGGNADAGLEVLKSITADQIAAAKTMLQQQLVNVSIKQTDHILYAESTLYAGDNWVRVVIQDQHTHIVLIEQNGAILYQAPPETANNDENYAVFNQLKAKDIFDFSMQVALDKIDFINQAETLNAALSQEGLRKDYGLHIARTLQKHIGDGLLSDDLLSRIMINTTAASDARMGGATLPAMSNSGSGNQGITATMPVVVVANHLNVSAEQRTRALFLSHLMAIFIHSKLPKLSALCAVTTAAMGSCAGISYLINNNFETAAMAISSMIGDISGMLCDGAANSCAMKVSTSVTSAYKSVLMAMNQTCVTGDEGIVEHTIDRSIDNLCAIACKSMQHTDFQIIEIMANKPQNQCK</sequence>
<evidence type="ECO:0000256" key="1">
    <source>
        <dbReference type="HAMAP-Rule" id="MF_01845"/>
    </source>
</evidence>
<dbReference type="RefSeq" id="WP_066104514.1">
    <property type="nucleotide sequence ID" value="NZ_JTJL01000003.1"/>
</dbReference>
<protein>
    <recommendedName>
        <fullName evidence="1">UPF0597 protein QS62_00935</fullName>
    </recommendedName>
</protein>
<proteinExistence type="inferred from homology"/>
<evidence type="ECO:0000259" key="2">
    <source>
        <dbReference type="Pfam" id="PF03313"/>
    </source>
</evidence>
<evidence type="ECO:0000313" key="3">
    <source>
        <dbReference type="EMBL" id="OBW96191.1"/>
    </source>
</evidence>
<dbReference type="HAMAP" id="MF_01845">
    <property type="entry name" value="UPF0597"/>
    <property type="match status" value="1"/>
</dbReference>
<dbReference type="OrthoDB" id="41906at2"/>
<feature type="domain" description="Serine dehydratase-like alpha subunit" evidence="2">
    <location>
        <begin position="90"/>
        <end position="424"/>
    </location>
</feature>
<dbReference type="InterPro" id="IPR005130">
    <property type="entry name" value="Ser_deHydtase-like_asu"/>
</dbReference>
<dbReference type="GO" id="GO:0019450">
    <property type="term" value="P:L-cysteine catabolic process to pyruvate"/>
    <property type="evidence" value="ECO:0007669"/>
    <property type="project" value="TreeGrafter"/>
</dbReference>
<dbReference type="GO" id="GO:0080146">
    <property type="term" value="F:L-cysteine desulfhydrase activity"/>
    <property type="evidence" value="ECO:0007669"/>
    <property type="project" value="TreeGrafter"/>
</dbReference>
<dbReference type="InterPro" id="IPR021144">
    <property type="entry name" value="UPF0597"/>
</dbReference>
<dbReference type="PIRSF" id="PIRSF006054">
    <property type="entry name" value="UCP006054"/>
    <property type="match status" value="1"/>
</dbReference>
<gene>
    <name evidence="3" type="ORF">QS62_00935</name>
</gene>
<evidence type="ECO:0000313" key="4">
    <source>
        <dbReference type="Proteomes" id="UP000092649"/>
    </source>
</evidence>